<name>A0A8S5VGY2_9CAUD</name>
<accession>A0A8S5VGY2</accession>
<protein>
    <submittedName>
        <fullName evidence="1">Uncharacterized protein</fullName>
    </submittedName>
</protein>
<reference evidence="1" key="1">
    <citation type="journal article" date="2021" name="Proc. Natl. Acad. Sci. U.S.A.">
        <title>A Catalog of Tens of Thousands of Viruses from Human Metagenomes Reveals Hidden Associations with Chronic Diseases.</title>
        <authorList>
            <person name="Tisza M.J."/>
            <person name="Buck C.B."/>
        </authorList>
    </citation>
    <scope>NUCLEOTIDE SEQUENCE</scope>
    <source>
        <strain evidence="1">CtkfK18</strain>
    </source>
</reference>
<organism evidence="1">
    <name type="scientific">Myoviridae sp. ctkfK18</name>
    <dbReference type="NCBI Taxonomy" id="2825165"/>
    <lineage>
        <taxon>Viruses</taxon>
        <taxon>Duplodnaviria</taxon>
        <taxon>Heunggongvirae</taxon>
        <taxon>Uroviricota</taxon>
        <taxon>Caudoviricetes</taxon>
    </lineage>
</organism>
<dbReference type="EMBL" id="BK016265">
    <property type="protein sequence ID" value="DAG05875.1"/>
    <property type="molecule type" value="Genomic_DNA"/>
</dbReference>
<sequence length="33" mass="4232">MIIKYNIKWKLILINFRIRIVKILLYIYKFTFL</sequence>
<evidence type="ECO:0000313" key="1">
    <source>
        <dbReference type="EMBL" id="DAG05875.1"/>
    </source>
</evidence>
<proteinExistence type="predicted"/>